<name>A0A6A4F3Q6_9STRA</name>
<comment type="caution">
    <text evidence="1">The sequence shown here is derived from an EMBL/GenBank/DDBJ whole genome shotgun (WGS) entry which is preliminary data.</text>
</comment>
<keyword evidence="2" id="KW-1185">Reference proteome</keyword>
<organism evidence="1 2">
    <name type="scientific">Phytophthora rubi</name>
    <dbReference type="NCBI Taxonomy" id="129364"/>
    <lineage>
        <taxon>Eukaryota</taxon>
        <taxon>Sar</taxon>
        <taxon>Stramenopiles</taxon>
        <taxon>Oomycota</taxon>
        <taxon>Peronosporomycetes</taxon>
        <taxon>Peronosporales</taxon>
        <taxon>Peronosporaceae</taxon>
        <taxon>Phytophthora</taxon>
    </lineage>
</organism>
<accession>A0A6A4F3Q6</accession>
<dbReference type="AlphaFoldDB" id="A0A6A4F3Q6"/>
<dbReference type="Proteomes" id="UP000434957">
    <property type="component" value="Unassembled WGS sequence"/>
</dbReference>
<gene>
    <name evidence="1" type="ORF">PR003_g12876</name>
</gene>
<evidence type="ECO:0008006" key="3">
    <source>
        <dbReference type="Google" id="ProtNLM"/>
    </source>
</evidence>
<proteinExistence type="predicted"/>
<protein>
    <recommendedName>
        <fullName evidence="3">PiggyBac transposable element-derived protein domain-containing protein</fullName>
    </recommendedName>
</protein>
<dbReference type="EMBL" id="QXFT01000791">
    <property type="protein sequence ID" value="KAE9335719.1"/>
    <property type="molecule type" value="Genomic_DNA"/>
</dbReference>
<evidence type="ECO:0000313" key="2">
    <source>
        <dbReference type="Proteomes" id="UP000434957"/>
    </source>
</evidence>
<sequence>MVSPGRDTPEQCRFLPATRTGLKLEGVEGAAIAAGDKKKNVKGCYEHNQHQYNISTSISAMDIANLLNNDDDGADWEYESSDTEEADNGVDELGEESAGAIESASEVAPPVAATPPPQRRTGNEYVDRIIQASGLYIIRDKEVQAAYNARGELGLFSLFFTREFRASLQSWTNKTLKEKGIQEGT</sequence>
<reference evidence="1 2" key="1">
    <citation type="submission" date="2018-08" db="EMBL/GenBank/DDBJ databases">
        <title>Genomic investigation of the strawberry pathogen Phytophthora fragariae indicates pathogenicity is determined by transcriptional variation in three key races.</title>
        <authorList>
            <person name="Adams T.M."/>
            <person name="Armitage A.D."/>
            <person name="Sobczyk M.K."/>
            <person name="Bates H.J."/>
            <person name="Dunwell J.M."/>
            <person name="Nellist C.F."/>
            <person name="Harrison R.J."/>
        </authorList>
    </citation>
    <scope>NUCLEOTIDE SEQUENCE [LARGE SCALE GENOMIC DNA]</scope>
    <source>
        <strain evidence="1 2">SCRP333</strain>
    </source>
</reference>
<evidence type="ECO:0000313" key="1">
    <source>
        <dbReference type="EMBL" id="KAE9335719.1"/>
    </source>
</evidence>